<dbReference type="Gene3D" id="2.60.20.10">
    <property type="entry name" value="Crystallins"/>
    <property type="match status" value="1"/>
</dbReference>
<reference evidence="2 3" key="1">
    <citation type="submission" date="2023-02" db="EMBL/GenBank/DDBJ databases">
        <title>Gemone sequence of Telluria chitinolytica ACM 3522T.</title>
        <authorList>
            <person name="Frediansyah A."/>
            <person name="Miess H."/>
            <person name="Gross H."/>
        </authorList>
    </citation>
    <scope>NUCLEOTIDE SEQUENCE [LARGE SCALE GENOMIC DNA]</scope>
    <source>
        <strain evidence="2 3">ACM 3522</strain>
    </source>
</reference>
<sequence length="218" mass="23898">MGFSMSLMETTLASPGHDQVIFYEGRDFGGKAYLTTLGAEVDIYKSYRSLNDKLHSVKVGAACKVIAFKHSSFGSPTKEMGADCGSIDIGGMSGFIVLNKEKHHALLFTFTDSTGEGRSMTLQSAGFGAVIQPNPEPEDGIDPNVARAFVTLKETDVETMPVVTAIFVRKSSGEYESPNGSLQFYWQDGNPHARNIPEYDSARLSYKQTGNLFHFTWE</sequence>
<protein>
    <submittedName>
        <fullName evidence="2">Beta/gamma crystallin domain-containing protein</fullName>
    </submittedName>
</protein>
<dbReference type="SUPFAM" id="SSF49695">
    <property type="entry name" value="gamma-Crystallin-like"/>
    <property type="match status" value="1"/>
</dbReference>
<organism evidence="2 3">
    <name type="scientific">Pseudoduganella chitinolytica</name>
    <dbReference type="NCBI Taxonomy" id="34070"/>
    <lineage>
        <taxon>Bacteria</taxon>
        <taxon>Pseudomonadati</taxon>
        <taxon>Pseudomonadota</taxon>
        <taxon>Betaproteobacteria</taxon>
        <taxon>Burkholderiales</taxon>
        <taxon>Oxalobacteraceae</taxon>
        <taxon>Telluria group</taxon>
        <taxon>Pseudoduganella</taxon>
    </lineage>
</organism>
<dbReference type="Pfam" id="PF08964">
    <property type="entry name" value="Crystall_3"/>
    <property type="match status" value="1"/>
</dbReference>
<gene>
    <name evidence="2" type="ORF">PX653_11075</name>
</gene>
<dbReference type="InterPro" id="IPR015059">
    <property type="entry name" value="Ca_cell_adhesion_N_dom"/>
</dbReference>
<evidence type="ECO:0000313" key="3">
    <source>
        <dbReference type="Proteomes" id="UP001216510"/>
    </source>
</evidence>
<name>A0ABY8BIR8_9BURK</name>
<keyword evidence="3" id="KW-1185">Reference proteome</keyword>
<accession>A0ABY8BIR8</accession>
<dbReference type="Proteomes" id="UP001216510">
    <property type="component" value="Chromosome"/>
</dbReference>
<dbReference type="InterPro" id="IPR011024">
    <property type="entry name" value="G_crystallin-like"/>
</dbReference>
<evidence type="ECO:0000313" key="2">
    <source>
        <dbReference type="EMBL" id="WEF35268.1"/>
    </source>
</evidence>
<feature type="domain" description="Calcium-dependent cell adhesion molecule N-terminal" evidence="1">
    <location>
        <begin position="19"/>
        <end position="98"/>
    </location>
</feature>
<dbReference type="RefSeq" id="WP_277417932.1">
    <property type="nucleotide sequence ID" value="NZ_CP119083.1"/>
</dbReference>
<evidence type="ECO:0000259" key="1">
    <source>
        <dbReference type="Pfam" id="PF08964"/>
    </source>
</evidence>
<proteinExistence type="predicted"/>
<dbReference type="EMBL" id="CP119083">
    <property type="protein sequence ID" value="WEF35268.1"/>
    <property type="molecule type" value="Genomic_DNA"/>
</dbReference>